<dbReference type="GO" id="GO:0009424">
    <property type="term" value="C:bacterial-type flagellum hook"/>
    <property type="evidence" value="ECO:0007669"/>
    <property type="project" value="UniProtKB-UniRule"/>
</dbReference>
<dbReference type="PANTHER" id="PTHR30288:SF0">
    <property type="entry name" value="FLAGELLAR HOOK-ASSOCIATED PROTEIN 2"/>
    <property type="match status" value="1"/>
</dbReference>
<feature type="domain" description="Flagellar hook-associated protein 2 C-terminal" evidence="7">
    <location>
        <begin position="233"/>
        <end position="533"/>
    </location>
</feature>
<comment type="subcellular location">
    <subcellularLocation>
        <location evidence="5">Secreted</location>
    </subcellularLocation>
    <subcellularLocation>
        <location evidence="5">Bacterial flagellum</location>
    </subcellularLocation>
</comment>
<dbReference type="PANTHER" id="PTHR30288">
    <property type="entry name" value="FLAGELLAR CAP/ASSEMBLY PROTEIN FLID"/>
    <property type="match status" value="1"/>
</dbReference>
<dbReference type="EMBL" id="CP003740">
    <property type="protein sequence ID" value="AGI68552.1"/>
    <property type="molecule type" value="Genomic_DNA"/>
</dbReference>
<dbReference type="Pfam" id="PF07195">
    <property type="entry name" value="FliD_C"/>
    <property type="match status" value="1"/>
</dbReference>
<gene>
    <name evidence="8" type="ORF">OAN307_c30010</name>
</gene>
<dbReference type="Proteomes" id="UP000005307">
    <property type="component" value="Chromosome"/>
</dbReference>
<evidence type="ECO:0000256" key="4">
    <source>
        <dbReference type="ARBA" id="ARBA00023143"/>
    </source>
</evidence>
<dbReference type="HOGENOM" id="CLU_015182_6_1_5"/>
<dbReference type="AlphaFoldDB" id="M9R8K6"/>
<dbReference type="InterPro" id="IPR010809">
    <property type="entry name" value="FliD_C"/>
</dbReference>
<keyword evidence="8" id="KW-0282">Flagellum</keyword>
<comment type="subunit">
    <text evidence="2 5">Homopentamer.</text>
</comment>
<evidence type="ECO:0000313" key="9">
    <source>
        <dbReference type="Proteomes" id="UP000005307"/>
    </source>
</evidence>
<sequence>MDEIRPDVLSTLSRGGSGLQLRSLTSSLVAAETSGERSLNERNVSNINTTISAMGQLSGKIGEFGEAMASVVDTISRTASSSITDAISIEVTDGSLAANFSSRMEVRSLASEQVLSFLFDSTVTTSTTLNQGTVSLNTPAWNNTQSFKLDDSNNTLIGMVEALNSLGGVTASLFDTGTGYALIIKSEDGLDNALDSDSIDAIKSALSMTSSAIDDETDSTHNPLGVSSSVTAAQNADILVDGVSVVRSSNEFEDLFLGHKITLNAVGTSMLSSSETNDSAQNRVIDFISVINDLKSYLNEATQRGINGADPGPLAGDSAAQSVLAHIRNIATRPIVGFGEDPVYLAEIGVRTERDGTLILDENVFERALEENSAIVDAFFSTQFSSDNANLKITGLSFAQPTAGSYVLIYNASAETATLDGEPLTIGSDSNGNVLLTSTTVGNTYGIQITLDADENLTTTVRYGQSLAAHLQDYSDSLLGRDGMLARRETNLGNQLLDFETRLEDVDAKAAALTERYNIQFGRMEAVIASLNQTGEYMQSLMDAWNAD</sequence>
<keyword evidence="3" id="KW-0175">Coiled coil</keyword>
<protein>
    <recommendedName>
        <fullName evidence="5">Flagellar hook-associated protein 2</fullName>
        <shortName evidence="5">HAP2</shortName>
    </recommendedName>
    <alternativeName>
        <fullName evidence="5">Flagellar cap protein</fullName>
    </alternativeName>
</protein>
<keyword evidence="8" id="KW-0966">Cell projection</keyword>
<dbReference type="RefSeq" id="WP_015500541.1">
    <property type="nucleotide sequence ID" value="NC_020911.1"/>
</dbReference>
<organism evidence="8 9">
    <name type="scientific">Octadecabacter antarcticus 307</name>
    <dbReference type="NCBI Taxonomy" id="391626"/>
    <lineage>
        <taxon>Bacteria</taxon>
        <taxon>Pseudomonadati</taxon>
        <taxon>Pseudomonadota</taxon>
        <taxon>Alphaproteobacteria</taxon>
        <taxon>Rhodobacterales</taxon>
        <taxon>Roseobacteraceae</taxon>
        <taxon>Octadecabacter</taxon>
    </lineage>
</organism>
<keyword evidence="9" id="KW-1185">Reference proteome</keyword>
<accession>M9R8K6</accession>
<proteinExistence type="inferred from homology"/>
<dbReference type="GO" id="GO:0007155">
    <property type="term" value="P:cell adhesion"/>
    <property type="evidence" value="ECO:0007669"/>
    <property type="project" value="InterPro"/>
</dbReference>
<dbReference type="KEGG" id="oat:OAN307_c30010"/>
<feature type="domain" description="Flagellar hook-associated protein 2 N-terminal" evidence="6">
    <location>
        <begin position="17"/>
        <end position="113"/>
    </location>
</feature>
<keyword evidence="4 5" id="KW-0975">Bacterial flagellum</keyword>
<name>M9R8K6_9RHOB</name>
<dbReference type="InterPro" id="IPR003481">
    <property type="entry name" value="FliD_N"/>
</dbReference>
<evidence type="ECO:0000256" key="1">
    <source>
        <dbReference type="ARBA" id="ARBA00009764"/>
    </source>
</evidence>
<keyword evidence="8" id="KW-0969">Cilium</keyword>
<evidence type="ECO:0000259" key="7">
    <source>
        <dbReference type="Pfam" id="PF07195"/>
    </source>
</evidence>
<keyword evidence="5" id="KW-0964">Secreted</keyword>
<comment type="similarity">
    <text evidence="1 5">Belongs to the FliD family.</text>
</comment>
<evidence type="ECO:0000259" key="6">
    <source>
        <dbReference type="Pfam" id="PF02465"/>
    </source>
</evidence>
<dbReference type="GO" id="GO:0009421">
    <property type="term" value="C:bacterial-type flagellum filament cap"/>
    <property type="evidence" value="ECO:0007669"/>
    <property type="project" value="InterPro"/>
</dbReference>
<reference evidence="8 9" key="1">
    <citation type="journal article" date="2013" name="PLoS ONE">
        <title>Poles Apart: Arctic and Antarctic Octadecabacter strains Share High Genome Plasticity and a New Type of Xanthorhodopsin.</title>
        <authorList>
            <person name="Vollmers J."/>
            <person name="Voget S."/>
            <person name="Dietrich S."/>
            <person name="Gollnow K."/>
            <person name="Smits M."/>
            <person name="Meyer K."/>
            <person name="Brinkhoff T."/>
            <person name="Simon M."/>
            <person name="Daniel R."/>
        </authorList>
    </citation>
    <scope>NUCLEOTIDE SEQUENCE [LARGE SCALE GENOMIC DNA]</scope>
    <source>
        <strain evidence="8 9">307</strain>
    </source>
</reference>
<dbReference type="OrthoDB" id="9812018at2"/>
<comment type="function">
    <text evidence="5">Required for morphogenesis and for the elongation of the flagellar filament by facilitating polymerization of the flagellin monomers at the tip of growing filament. Forms a capping structure, which prevents flagellin subunits (transported through the central channel of the flagellum) from leaking out without polymerization at the distal end.</text>
</comment>
<dbReference type="eggNOG" id="COG1345">
    <property type="taxonomic scope" value="Bacteria"/>
</dbReference>
<evidence type="ECO:0000256" key="5">
    <source>
        <dbReference type="RuleBase" id="RU362066"/>
    </source>
</evidence>
<dbReference type="GO" id="GO:0005576">
    <property type="term" value="C:extracellular region"/>
    <property type="evidence" value="ECO:0007669"/>
    <property type="project" value="UniProtKB-SubCell"/>
</dbReference>
<dbReference type="GO" id="GO:0071973">
    <property type="term" value="P:bacterial-type flagellum-dependent cell motility"/>
    <property type="evidence" value="ECO:0007669"/>
    <property type="project" value="TreeGrafter"/>
</dbReference>
<evidence type="ECO:0000313" key="8">
    <source>
        <dbReference type="EMBL" id="AGI68552.1"/>
    </source>
</evidence>
<evidence type="ECO:0000256" key="2">
    <source>
        <dbReference type="ARBA" id="ARBA00011255"/>
    </source>
</evidence>
<dbReference type="STRING" id="391626.OAN307_c30010"/>
<dbReference type="Pfam" id="PF02465">
    <property type="entry name" value="FliD_N"/>
    <property type="match status" value="1"/>
</dbReference>
<evidence type="ECO:0000256" key="3">
    <source>
        <dbReference type="ARBA" id="ARBA00023054"/>
    </source>
</evidence>
<dbReference type="InterPro" id="IPR040026">
    <property type="entry name" value="FliD"/>
</dbReference>